<evidence type="ECO:0000256" key="2">
    <source>
        <dbReference type="SAM" id="MobiDB-lite"/>
    </source>
</evidence>
<evidence type="ECO:0000259" key="3">
    <source>
        <dbReference type="PROSITE" id="PS50994"/>
    </source>
</evidence>
<dbReference type="InterPro" id="IPR043502">
    <property type="entry name" value="DNA/RNA_pol_sf"/>
</dbReference>
<dbReference type="PANTHER" id="PTHR11439">
    <property type="entry name" value="GAG-POL-RELATED RETROTRANSPOSON"/>
    <property type="match status" value="1"/>
</dbReference>
<sequence>MASSSSSGTAAVNLSQGHSVSEKLGKGNHALWKAQVSAAVRGARLQGHLTGAVKAPDAELSVTIDGKTTTKPNPAFEDWDANDQLVLGYLLSSLSRDVLIQVATCKTAAEAWRAIEGLYSTGTRARAVNTRLALTNTKKGTMKIAEYVAKMRALGDEMAAGGRPLDEEDLVQYIIAGLNEDFSPIVSNLCNKSDPITVGELYSQLVNFETLLDLYRSTSQGGAAFVANRGRGGGGGGRGGNNNGGHSSNGSGGRGAPRGRSGGQARGRGRGLGGQDRRPTCQVCFKRGHTAADCWYRFDEDYVADEKLAAAATNSYGIDTNWYIDTGATDHITGELEKLTTKEKYNGNEQIHTASGAGMDISHIGHTTVHTPSRNIHLNNVLYVPQAKKSLISASQLATDNSAFLELHSKFFSIKDQVTKDILLEGRCRHGLYPIPKSFGRTTSKQALGTTKLSLSRWHSRLGHPSLPIVKQVISKNNLPCSVESVNQSVCNACQEAKSRQLPYVRSTSVSQFPLELVFSDVWGPAPESVGRNKYYVSFIDDFSKFTWIYLLKYKSEVFEKFKEFQALVERMFDRKIIAMQTDWGGEYQKLNSFFAKIGIDHHVSCPHTHQQNGSAERKHRHIIEVGLSLLSYASMPLKFWDEAFVAATYLINRVPSKTIQNSTPLEKLFNQKPDYLSLRVFGCACWPHLRPYNTHKLQFRSKQCVFLGFSTHHKGFKCLDVSSGRVYISRDVVFDENIFPFSTLHSNAGARLRSEILLLPSSLTNYETTSTGGTHVVAPVANTPIPSDNIIISDATDAVSGENGTAHEREVENVLHEEVPSGTVLESHPHADSSTATDQEAGSSDAASGTGGDSVSGAEASGAESQPVQPSPPETTATGDDATTATGDATAAPAPRPHTRLRSGIRKEKVYTDGTVKYGCFTSTGEPQNDKEALGDKNWKAAMEAEYDALIKNDTWHLVPYEKGQNVIGCKWVYKIKRKADGTLDRYKARLVAKGFKQRYGIDYEDTFSPVVKAATIRIILSIAVSRGWSLRQLDVQNAFLHGFLEEEVYMQQPPGFESFSKPNYVCKLDKALYGLKQAPRAWYSRLSKKLVELGFEASKADTSLFFLNKGGIIMFVLVYVDDIIIASSTEKATTALLKDLNKEFALKDLGDLHYFLGIEVTKVPNGIVLTQEKYANDLLKRVNMSNCKPVSTPLSVSEKLTLYEGSPLGPNDATQYRSIVGALQYLTLTRPDIAYSVNKVCQFLHAPTTDHWTAVKRILRYLNQCTSLGLNIHKSASTLVHGYSDADWAGSVDDRKSTGGFAVFLGSNLVSWSARKQPTVSRSSTEAEYKAVANTTAELIWVQTLLRELGIDSPKAAKIWCDNLGAKYLSANPVFHARTKHIEVDYHFVRERVSQKLLEIDFVPSGDQVADGFTKALSVRLLEHFKHNLNLTRL</sequence>
<protein>
    <recommendedName>
        <fullName evidence="3">Integrase catalytic domain-containing protein</fullName>
    </recommendedName>
</protein>
<dbReference type="InterPro" id="IPR036397">
    <property type="entry name" value="RNaseH_sf"/>
</dbReference>
<dbReference type="GO" id="GO:0004190">
    <property type="term" value="F:aspartic-type endopeptidase activity"/>
    <property type="evidence" value="ECO:0007669"/>
    <property type="project" value="UniProtKB-KW"/>
</dbReference>
<dbReference type="Gene3D" id="3.30.420.10">
    <property type="entry name" value="Ribonuclease H-like superfamily/Ribonuclease H"/>
    <property type="match status" value="1"/>
</dbReference>
<dbReference type="GO" id="GO:0015074">
    <property type="term" value="P:DNA integration"/>
    <property type="evidence" value="ECO:0007669"/>
    <property type="project" value="InterPro"/>
</dbReference>
<reference evidence="4" key="1">
    <citation type="journal article" date="2006" name="Plant Cell">
        <title>ELONGATED UPPERMOST INTERNODE encodes a cytochrome P450 monooxygenase that epoxidizes gibberellins in a novel deactivation reaction in rice.</title>
        <authorList>
            <person name="Zhu Y."/>
            <person name="Nomura T."/>
            <person name="Xu Y."/>
            <person name="Zhang Y."/>
            <person name="Peng Y."/>
            <person name="Mao B."/>
            <person name="Hanada A."/>
            <person name="Zhou H."/>
            <person name="Wang R."/>
            <person name="Li P."/>
            <person name="Zhu X."/>
            <person name="Mander L.N."/>
            <person name="Kamiya Y."/>
            <person name="Yamaguchi S."/>
            <person name="He Z."/>
        </authorList>
    </citation>
    <scope>NUCLEOTIDE SEQUENCE</scope>
</reference>
<feature type="compositionally biased region" description="Low complexity" evidence="2">
    <location>
        <begin position="876"/>
        <end position="894"/>
    </location>
</feature>
<feature type="region of interest" description="Disordered" evidence="2">
    <location>
        <begin position="825"/>
        <end position="908"/>
    </location>
</feature>
<dbReference type="CDD" id="cd09272">
    <property type="entry name" value="RNase_HI_RT_Ty1"/>
    <property type="match status" value="1"/>
</dbReference>
<dbReference type="GO" id="GO:0003676">
    <property type="term" value="F:nucleic acid binding"/>
    <property type="evidence" value="ECO:0007669"/>
    <property type="project" value="InterPro"/>
</dbReference>
<dbReference type="SUPFAM" id="SSF53098">
    <property type="entry name" value="Ribonuclease H-like"/>
    <property type="match status" value="1"/>
</dbReference>
<keyword evidence="1" id="KW-0645">Protease</keyword>
<feature type="region of interest" description="Disordered" evidence="2">
    <location>
        <begin position="226"/>
        <end position="277"/>
    </location>
</feature>
<dbReference type="Pfam" id="PF07727">
    <property type="entry name" value="RVT_2"/>
    <property type="match status" value="1"/>
</dbReference>
<accession>D1CS18</accession>
<dbReference type="InterPro" id="IPR054722">
    <property type="entry name" value="PolX-like_BBD"/>
</dbReference>
<dbReference type="InterPro" id="IPR012337">
    <property type="entry name" value="RNaseH-like_sf"/>
</dbReference>
<dbReference type="SUPFAM" id="SSF56672">
    <property type="entry name" value="DNA/RNA polymerases"/>
    <property type="match status" value="1"/>
</dbReference>
<name>D1CS18_ORYSJ</name>
<keyword evidence="1" id="KW-0378">Hydrolase</keyword>
<feature type="compositionally biased region" description="Gly residues" evidence="2">
    <location>
        <begin position="230"/>
        <end position="243"/>
    </location>
</feature>
<dbReference type="InterPro" id="IPR013103">
    <property type="entry name" value="RVT_2"/>
</dbReference>
<dbReference type="Pfam" id="PF25597">
    <property type="entry name" value="SH3_retrovirus"/>
    <property type="match status" value="1"/>
</dbReference>
<dbReference type="PROSITE" id="PS50994">
    <property type="entry name" value="INTEGRASE"/>
    <property type="match status" value="1"/>
</dbReference>
<dbReference type="PANTHER" id="PTHR11439:SF450">
    <property type="entry name" value="REVERSE TRANSCRIPTASE TY1_COPIA-TYPE DOMAIN-CONTAINING PROTEIN"/>
    <property type="match status" value="1"/>
</dbReference>
<dbReference type="Pfam" id="PF22936">
    <property type="entry name" value="Pol_BBD"/>
    <property type="match status" value="1"/>
</dbReference>
<feature type="compositionally biased region" description="Gly residues" evidence="2">
    <location>
        <begin position="250"/>
        <end position="274"/>
    </location>
</feature>
<organism evidence="4">
    <name type="scientific">Oryza sativa subsp. japonica</name>
    <name type="common">Rice</name>
    <dbReference type="NCBI Taxonomy" id="39947"/>
    <lineage>
        <taxon>Eukaryota</taxon>
        <taxon>Viridiplantae</taxon>
        <taxon>Streptophyta</taxon>
        <taxon>Embryophyta</taxon>
        <taxon>Tracheophyta</taxon>
        <taxon>Spermatophyta</taxon>
        <taxon>Magnoliopsida</taxon>
        <taxon>Liliopsida</taxon>
        <taxon>Poales</taxon>
        <taxon>Poaceae</taxon>
        <taxon>BOP clade</taxon>
        <taxon>Oryzoideae</taxon>
        <taxon>Oryzeae</taxon>
        <taxon>Oryzinae</taxon>
        <taxon>Oryza</taxon>
        <taxon>Oryza sativa</taxon>
    </lineage>
</organism>
<dbReference type="InterPro" id="IPR057670">
    <property type="entry name" value="SH3_retrovirus"/>
</dbReference>
<feature type="domain" description="Integrase catalytic" evidence="3">
    <location>
        <begin position="510"/>
        <end position="673"/>
    </location>
</feature>
<feature type="compositionally biased region" description="Low complexity" evidence="2">
    <location>
        <begin position="856"/>
        <end position="866"/>
    </location>
</feature>
<evidence type="ECO:0000313" key="4">
    <source>
        <dbReference type="EMBL" id="ACY72569.1"/>
    </source>
</evidence>
<evidence type="ECO:0000256" key="1">
    <source>
        <dbReference type="ARBA" id="ARBA00022750"/>
    </source>
</evidence>
<keyword evidence="1" id="KW-0064">Aspartyl protease</keyword>
<dbReference type="Pfam" id="PF14223">
    <property type="entry name" value="Retrotran_gag_2"/>
    <property type="match status" value="1"/>
</dbReference>
<reference evidence="4" key="2">
    <citation type="submission" date="2009-11" db="EMBL/GenBank/DDBJ databases">
        <authorList>
            <person name="Zhu Y."/>
            <person name="Xu Y."/>
            <person name="Li Q."/>
            <person name="Zhang Y."/>
            <person name="Peng Y."/>
            <person name="He Z."/>
        </authorList>
    </citation>
    <scope>NUCLEOTIDE SEQUENCE</scope>
</reference>
<proteinExistence type="predicted"/>
<dbReference type="InterPro" id="IPR025724">
    <property type="entry name" value="GAG-pre-integrase_dom"/>
</dbReference>
<dbReference type="InterPro" id="IPR001584">
    <property type="entry name" value="Integrase_cat-core"/>
</dbReference>
<dbReference type="EMBL" id="DQ004853">
    <property type="protein sequence ID" value="ACY72569.1"/>
    <property type="molecule type" value="Genomic_DNA"/>
</dbReference>
<dbReference type="Pfam" id="PF13976">
    <property type="entry name" value="gag_pre-integrs"/>
    <property type="match status" value="1"/>
</dbReference>